<feature type="region of interest" description="Disordered" evidence="1">
    <location>
        <begin position="46"/>
        <end position="68"/>
    </location>
</feature>
<protein>
    <submittedName>
        <fullName evidence="2">Uncharacterized protein</fullName>
    </submittedName>
</protein>
<evidence type="ECO:0000256" key="1">
    <source>
        <dbReference type="SAM" id="MobiDB-lite"/>
    </source>
</evidence>
<evidence type="ECO:0000313" key="3">
    <source>
        <dbReference type="Proteomes" id="UP000249299"/>
    </source>
</evidence>
<feature type="non-terminal residue" evidence="2">
    <location>
        <position position="1"/>
    </location>
</feature>
<dbReference type="AlphaFoldDB" id="A0A327JGV9"/>
<reference evidence="2 3" key="1">
    <citation type="submission" date="2017-07" db="EMBL/GenBank/DDBJ databases">
        <title>Draft Genome Sequences of Select Purple Nonsulfur Bacteria.</title>
        <authorList>
            <person name="Lasarre B."/>
            <person name="Mckinlay J.B."/>
        </authorList>
    </citation>
    <scope>NUCLEOTIDE SEQUENCE [LARGE SCALE GENOMIC DNA]</scope>
    <source>
        <strain evidence="2 3">DSM 11290</strain>
    </source>
</reference>
<sequence length="68" mass="7294">GLLRLSMPKVSTISPNAVSHLPGTYIKRGETAIIVADAFPEAARRRKRERAPTLMRRPVGGASVASLP</sequence>
<comment type="caution">
    <text evidence="2">The sequence shown here is derived from an EMBL/GenBank/DDBJ whole genome shotgun (WGS) entry which is preliminary data.</text>
</comment>
<name>A0A327JGV9_9HYPH</name>
<evidence type="ECO:0000313" key="2">
    <source>
        <dbReference type="EMBL" id="RAI25355.1"/>
    </source>
</evidence>
<gene>
    <name evidence="2" type="ORF">CH339_18415</name>
</gene>
<accession>A0A327JGV9</accession>
<dbReference type="EMBL" id="NPEV01000049">
    <property type="protein sequence ID" value="RAI25355.1"/>
    <property type="molecule type" value="Genomic_DNA"/>
</dbReference>
<keyword evidence="3" id="KW-1185">Reference proteome</keyword>
<dbReference type="Proteomes" id="UP000249299">
    <property type="component" value="Unassembled WGS sequence"/>
</dbReference>
<organism evidence="2 3">
    <name type="scientific">Rhodobium orientis</name>
    <dbReference type="NCBI Taxonomy" id="34017"/>
    <lineage>
        <taxon>Bacteria</taxon>
        <taxon>Pseudomonadati</taxon>
        <taxon>Pseudomonadota</taxon>
        <taxon>Alphaproteobacteria</taxon>
        <taxon>Hyphomicrobiales</taxon>
        <taxon>Rhodobiaceae</taxon>
        <taxon>Rhodobium</taxon>
    </lineage>
</organism>
<proteinExistence type="predicted"/>